<dbReference type="Pfam" id="PF02525">
    <property type="entry name" value="Flavodoxin_2"/>
    <property type="match status" value="1"/>
</dbReference>
<protein>
    <recommendedName>
        <fullName evidence="6">FMN dependent NADH:quinone oxidoreductase</fullName>
        <ecNumber evidence="6">1.6.5.-</ecNumber>
    </recommendedName>
    <alternativeName>
        <fullName evidence="6">Azo-dye reductase</fullName>
    </alternativeName>
    <alternativeName>
        <fullName evidence="6">FMN-dependent NADH-azo compound oxidoreductase</fullName>
    </alternativeName>
    <alternativeName>
        <fullName evidence="6">FMN-dependent NADH-azoreductase</fullName>
        <ecNumber evidence="6">1.7.1.17</ecNumber>
    </alternativeName>
</protein>
<dbReference type="GO" id="GO:0016655">
    <property type="term" value="F:oxidoreductase activity, acting on NAD(P)H, quinone or similar compound as acceptor"/>
    <property type="evidence" value="ECO:0007669"/>
    <property type="project" value="InterPro"/>
</dbReference>
<comment type="cofactor">
    <cofactor evidence="6">
        <name>FMN</name>
        <dbReference type="ChEBI" id="CHEBI:58210"/>
    </cofactor>
    <text evidence="6">Binds 1 FMN per subunit.</text>
</comment>
<evidence type="ECO:0000256" key="3">
    <source>
        <dbReference type="ARBA" id="ARBA00023002"/>
    </source>
</evidence>
<dbReference type="GO" id="GO:0009055">
    <property type="term" value="F:electron transfer activity"/>
    <property type="evidence" value="ECO:0007669"/>
    <property type="project" value="UniProtKB-UniRule"/>
</dbReference>
<name>A0A7Y7IVE2_9PROT</name>
<comment type="caution">
    <text evidence="8">The sequence shown here is derived from an EMBL/GenBank/DDBJ whole genome shotgun (WGS) entry which is preliminary data.</text>
</comment>
<dbReference type="PANTHER" id="PTHR43741:SF4">
    <property type="entry name" value="FMN-DEPENDENT NADH:QUINONE OXIDOREDUCTASE"/>
    <property type="match status" value="1"/>
</dbReference>
<organism evidence="8 9">
    <name type="scientific">Nguyenibacter vanlangensis</name>
    <dbReference type="NCBI Taxonomy" id="1216886"/>
    <lineage>
        <taxon>Bacteria</taxon>
        <taxon>Pseudomonadati</taxon>
        <taxon>Pseudomonadota</taxon>
        <taxon>Alphaproteobacteria</taxon>
        <taxon>Acetobacterales</taxon>
        <taxon>Acetobacteraceae</taxon>
        <taxon>Nguyenibacter</taxon>
    </lineage>
</organism>
<evidence type="ECO:0000256" key="2">
    <source>
        <dbReference type="ARBA" id="ARBA00022643"/>
    </source>
</evidence>
<dbReference type="RefSeq" id="WP_176639800.1">
    <property type="nucleotide sequence ID" value="NZ_JABXXP010000110.1"/>
</dbReference>
<dbReference type="InterPro" id="IPR003680">
    <property type="entry name" value="Flavodoxin_fold"/>
</dbReference>
<evidence type="ECO:0000259" key="7">
    <source>
        <dbReference type="Pfam" id="PF02525"/>
    </source>
</evidence>
<evidence type="ECO:0000256" key="4">
    <source>
        <dbReference type="ARBA" id="ARBA00023027"/>
    </source>
</evidence>
<evidence type="ECO:0000256" key="6">
    <source>
        <dbReference type="HAMAP-Rule" id="MF_01216"/>
    </source>
</evidence>
<dbReference type="EC" id="1.7.1.17" evidence="6"/>
<proteinExistence type="inferred from homology"/>
<dbReference type="InterPro" id="IPR023048">
    <property type="entry name" value="NADH:quinone_OxRdtase_FMN_depd"/>
</dbReference>
<dbReference type="Gene3D" id="3.40.50.360">
    <property type="match status" value="1"/>
</dbReference>
<comment type="function">
    <text evidence="6">Also exhibits azoreductase activity. Catalyzes the reductive cleavage of the azo bond in aromatic azo compounds to the corresponding amines.</text>
</comment>
<keyword evidence="4 6" id="KW-0520">NAD</keyword>
<dbReference type="EC" id="1.6.5.-" evidence="6"/>
<dbReference type="HAMAP" id="MF_01216">
    <property type="entry name" value="Azoreductase_type1"/>
    <property type="match status" value="1"/>
</dbReference>
<comment type="catalytic activity">
    <reaction evidence="6">
        <text>2 a quinone + NADH + H(+) = 2 a 1,4-benzosemiquinone + NAD(+)</text>
        <dbReference type="Rhea" id="RHEA:65952"/>
        <dbReference type="ChEBI" id="CHEBI:15378"/>
        <dbReference type="ChEBI" id="CHEBI:57540"/>
        <dbReference type="ChEBI" id="CHEBI:57945"/>
        <dbReference type="ChEBI" id="CHEBI:132124"/>
        <dbReference type="ChEBI" id="CHEBI:134225"/>
    </reaction>
</comment>
<dbReference type="AlphaFoldDB" id="A0A7Y7IVE2"/>
<dbReference type="Proteomes" id="UP000534870">
    <property type="component" value="Unassembled WGS sequence"/>
</dbReference>
<accession>A0A7Y7IVE2</accession>
<keyword evidence="2 6" id="KW-0288">FMN</keyword>
<dbReference type="InterPro" id="IPR029039">
    <property type="entry name" value="Flavoprotein-like_sf"/>
</dbReference>
<keyword evidence="1 6" id="KW-0285">Flavoprotein</keyword>
<comment type="catalytic activity">
    <reaction evidence="5">
        <text>N,N-dimethyl-1,4-phenylenediamine + anthranilate + 2 NAD(+) = 2-(4-dimethylaminophenyl)diazenylbenzoate + 2 NADH + 2 H(+)</text>
        <dbReference type="Rhea" id="RHEA:55872"/>
        <dbReference type="ChEBI" id="CHEBI:15378"/>
        <dbReference type="ChEBI" id="CHEBI:15783"/>
        <dbReference type="ChEBI" id="CHEBI:16567"/>
        <dbReference type="ChEBI" id="CHEBI:57540"/>
        <dbReference type="ChEBI" id="CHEBI:57945"/>
        <dbReference type="ChEBI" id="CHEBI:71579"/>
        <dbReference type="EC" id="1.7.1.17"/>
    </reaction>
    <physiologicalReaction direction="right-to-left" evidence="5">
        <dbReference type="Rhea" id="RHEA:55874"/>
    </physiologicalReaction>
</comment>
<feature type="binding site" evidence="6">
    <location>
        <position position="10"/>
    </location>
    <ligand>
        <name>FMN</name>
        <dbReference type="ChEBI" id="CHEBI:58210"/>
    </ligand>
</feature>
<dbReference type="GO" id="GO:0010181">
    <property type="term" value="F:FMN binding"/>
    <property type="evidence" value="ECO:0007669"/>
    <property type="project" value="UniProtKB-UniRule"/>
</dbReference>
<evidence type="ECO:0000256" key="5">
    <source>
        <dbReference type="ARBA" id="ARBA00048542"/>
    </source>
</evidence>
<feature type="binding site" evidence="6">
    <location>
        <begin position="94"/>
        <end position="97"/>
    </location>
    <ligand>
        <name>FMN</name>
        <dbReference type="ChEBI" id="CHEBI:58210"/>
    </ligand>
</feature>
<comment type="subunit">
    <text evidence="6">Homodimer.</text>
</comment>
<comment type="similarity">
    <text evidence="6">Belongs to the azoreductase type 1 family.</text>
</comment>
<dbReference type="SUPFAM" id="SSF52218">
    <property type="entry name" value="Flavoproteins"/>
    <property type="match status" value="1"/>
</dbReference>
<keyword evidence="3 6" id="KW-0560">Oxidoreductase</keyword>
<dbReference type="EMBL" id="JABXXP010000110">
    <property type="protein sequence ID" value="NVN11058.1"/>
    <property type="molecule type" value="Genomic_DNA"/>
</dbReference>
<feature type="domain" description="Flavodoxin-like fold" evidence="7">
    <location>
        <begin position="3"/>
        <end position="198"/>
    </location>
</feature>
<sequence>MTNLLHLDASILPADSSVSRTISAAVVARLSGLNPALKIVRRDLVADPLAHMTLASLPPAHPASVPGDEAARAASAAVLEEFLAADIVVIGAPMYNFTIPTQLKAWIDRILVPGQTFRYGPDGVAGLAAGKRVIAVLSHGGFYGEDTPYAAAEHTGSYLRAVLGFIGIAAPEFILAEGIARGEAQRAASLEAAQGAVAALTL</sequence>
<dbReference type="GO" id="GO:0016652">
    <property type="term" value="F:oxidoreductase activity, acting on NAD(P)H as acceptor"/>
    <property type="evidence" value="ECO:0007669"/>
    <property type="project" value="UniProtKB-UniRule"/>
</dbReference>
<comment type="function">
    <text evidence="6">Quinone reductase that provides resistance to thiol-specific stress caused by electrophilic quinones.</text>
</comment>
<feature type="binding site" evidence="6">
    <location>
        <begin position="17"/>
        <end position="19"/>
    </location>
    <ligand>
        <name>FMN</name>
        <dbReference type="ChEBI" id="CHEBI:58210"/>
    </ligand>
</feature>
<dbReference type="InterPro" id="IPR050104">
    <property type="entry name" value="FMN-dep_NADH:Q_OxRdtase_AzoR1"/>
</dbReference>
<gene>
    <name evidence="6" type="primary">azoR</name>
    <name evidence="8" type="ORF">HUK84_07890</name>
</gene>
<dbReference type="PANTHER" id="PTHR43741">
    <property type="entry name" value="FMN-DEPENDENT NADH-AZOREDUCTASE 1"/>
    <property type="match status" value="1"/>
</dbReference>
<evidence type="ECO:0000313" key="9">
    <source>
        <dbReference type="Proteomes" id="UP000534870"/>
    </source>
</evidence>
<reference evidence="8 9" key="1">
    <citation type="submission" date="2020-06" db="EMBL/GenBank/DDBJ databases">
        <title>Description of novel acetic acid bacteria.</title>
        <authorList>
            <person name="Sombolestani A."/>
        </authorList>
    </citation>
    <scope>NUCLEOTIDE SEQUENCE [LARGE SCALE GENOMIC DNA]</scope>
    <source>
        <strain evidence="8 9">LMG 31431</strain>
    </source>
</reference>
<evidence type="ECO:0000313" key="8">
    <source>
        <dbReference type="EMBL" id="NVN11058.1"/>
    </source>
</evidence>
<evidence type="ECO:0000256" key="1">
    <source>
        <dbReference type="ARBA" id="ARBA00022630"/>
    </source>
</evidence>
<feature type="binding site" evidence="6">
    <location>
        <begin position="138"/>
        <end position="141"/>
    </location>
    <ligand>
        <name>FMN</name>
        <dbReference type="ChEBI" id="CHEBI:58210"/>
    </ligand>
</feature>